<evidence type="ECO:0000259" key="13">
    <source>
        <dbReference type="PROSITE" id="PS50035"/>
    </source>
</evidence>
<evidence type="ECO:0000256" key="12">
    <source>
        <dbReference type="SAM" id="SignalP"/>
    </source>
</evidence>
<keyword evidence="7" id="KW-0964">Secreted</keyword>
<dbReference type="InterPro" id="IPR025202">
    <property type="entry name" value="PLD-like_dom"/>
</dbReference>
<dbReference type="Gene3D" id="3.30.870.10">
    <property type="entry name" value="Endonuclease Chain A"/>
    <property type="match status" value="1"/>
</dbReference>
<keyword evidence="12" id="KW-0732">Signal</keyword>
<dbReference type="GO" id="GO:0005576">
    <property type="term" value="C:extracellular region"/>
    <property type="evidence" value="ECO:0007669"/>
    <property type="project" value="UniProtKB-SubCell"/>
</dbReference>
<gene>
    <name evidence="14" type="ORF">GR212_36300</name>
</gene>
<evidence type="ECO:0000256" key="3">
    <source>
        <dbReference type="ARBA" id="ARBA00004613"/>
    </source>
</evidence>
<dbReference type="PROSITE" id="PS50035">
    <property type="entry name" value="PLD"/>
    <property type="match status" value="1"/>
</dbReference>
<comment type="subcellular location">
    <subcellularLocation>
        <location evidence="3">Secreted</location>
    </subcellularLocation>
</comment>
<dbReference type="SUPFAM" id="SSF56024">
    <property type="entry name" value="Phospholipase D/nuclease"/>
    <property type="match status" value="1"/>
</dbReference>
<dbReference type="Proteomes" id="UP000483035">
    <property type="component" value="Unassembled WGS sequence"/>
</dbReference>
<dbReference type="GO" id="GO:0016891">
    <property type="term" value="F:RNA endonuclease activity producing 5'-phosphomonoesters, hydrolytic mechanism"/>
    <property type="evidence" value="ECO:0007669"/>
    <property type="project" value="TreeGrafter"/>
</dbReference>
<dbReference type="InterPro" id="IPR051406">
    <property type="entry name" value="PLD_domain"/>
</dbReference>
<dbReference type="CDD" id="cd09170">
    <property type="entry name" value="PLDc_Nuc"/>
    <property type="match status" value="1"/>
</dbReference>
<comment type="function">
    <text evidence="2">Could be a virulence factor.</text>
</comment>
<evidence type="ECO:0000256" key="7">
    <source>
        <dbReference type="ARBA" id="ARBA00022525"/>
    </source>
</evidence>
<dbReference type="AlphaFoldDB" id="A0A6L9UH75"/>
<name>A0A6L9UH75_9HYPH</name>
<evidence type="ECO:0000256" key="11">
    <source>
        <dbReference type="ARBA" id="ARBA00029594"/>
    </source>
</evidence>
<dbReference type="RefSeq" id="WP_163994917.1">
    <property type="nucleotide sequence ID" value="NZ_WUEY01000050.1"/>
</dbReference>
<evidence type="ECO:0000256" key="2">
    <source>
        <dbReference type="ARBA" id="ARBA00003145"/>
    </source>
</evidence>
<evidence type="ECO:0000313" key="14">
    <source>
        <dbReference type="EMBL" id="NEI74994.1"/>
    </source>
</evidence>
<comment type="caution">
    <text evidence="14">The sequence shown here is derived from an EMBL/GenBank/DDBJ whole genome shotgun (WGS) entry which is preliminary data.</text>
</comment>
<accession>A0A6L9UH75</accession>
<evidence type="ECO:0000256" key="5">
    <source>
        <dbReference type="ARBA" id="ARBA00012027"/>
    </source>
</evidence>
<keyword evidence="10" id="KW-0443">Lipid metabolism</keyword>
<dbReference type="GO" id="GO:0004630">
    <property type="term" value="F:phospholipase D activity"/>
    <property type="evidence" value="ECO:0007669"/>
    <property type="project" value="UniProtKB-EC"/>
</dbReference>
<protein>
    <recommendedName>
        <fullName evidence="6">Phospholipase D</fullName>
        <ecNumber evidence="5">3.1.4.4</ecNumber>
    </recommendedName>
    <alternativeName>
        <fullName evidence="11">Choline phosphatase</fullName>
    </alternativeName>
</protein>
<dbReference type="GO" id="GO:0006793">
    <property type="term" value="P:phosphorus metabolic process"/>
    <property type="evidence" value="ECO:0007669"/>
    <property type="project" value="UniProtKB-ARBA"/>
</dbReference>
<comment type="catalytic activity">
    <reaction evidence="1">
        <text>a 1,2-diacyl-sn-glycero-3-phosphocholine + H2O = a 1,2-diacyl-sn-glycero-3-phosphate + choline + H(+)</text>
        <dbReference type="Rhea" id="RHEA:14445"/>
        <dbReference type="ChEBI" id="CHEBI:15354"/>
        <dbReference type="ChEBI" id="CHEBI:15377"/>
        <dbReference type="ChEBI" id="CHEBI:15378"/>
        <dbReference type="ChEBI" id="CHEBI:57643"/>
        <dbReference type="ChEBI" id="CHEBI:58608"/>
        <dbReference type="EC" id="3.1.4.4"/>
    </reaction>
</comment>
<feature type="signal peptide" evidence="12">
    <location>
        <begin position="1"/>
        <end position="19"/>
    </location>
</feature>
<keyword evidence="8" id="KW-0378">Hydrolase</keyword>
<evidence type="ECO:0000256" key="1">
    <source>
        <dbReference type="ARBA" id="ARBA00000798"/>
    </source>
</evidence>
<reference evidence="14 15" key="1">
    <citation type="submission" date="2019-12" db="EMBL/GenBank/DDBJ databases">
        <title>Rhizobium genotypes associated with high levels of biological nitrogen fixation by grain legumes in a temperate-maritime cropping system.</title>
        <authorList>
            <person name="Maluk M."/>
            <person name="Francesc Ferrando Molina F."/>
            <person name="Lopez Del Egido L."/>
            <person name="Lafos M."/>
            <person name="Langarica-Fuentes A."/>
            <person name="Gebre Yohannes G."/>
            <person name="Young M.W."/>
            <person name="Martin P."/>
            <person name="Gantlett R."/>
            <person name="Kenicer G."/>
            <person name="Hawes C."/>
            <person name="Begg G.S."/>
            <person name="Quilliam R.S."/>
            <person name="Squire G.R."/>
            <person name="Poole P.S."/>
            <person name="Young P.W."/>
            <person name="Iannetta P.M."/>
            <person name="James E.K."/>
        </authorList>
    </citation>
    <scope>NUCLEOTIDE SEQUENCE [LARGE SCALE GENOMIC DNA]</scope>
    <source>
        <strain evidence="14 15">JHI1118</strain>
    </source>
</reference>
<dbReference type="GO" id="GO:0016042">
    <property type="term" value="P:lipid catabolic process"/>
    <property type="evidence" value="ECO:0007669"/>
    <property type="project" value="UniProtKB-KW"/>
</dbReference>
<evidence type="ECO:0000256" key="6">
    <source>
        <dbReference type="ARBA" id="ARBA00018392"/>
    </source>
</evidence>
<comment type="similarity">
    <text evidence="4">Belongs to the phospholipase D family.</text>
</comment>
<evidence type="ECO:0000256" key="9">
    <source>
        <dbReference type="ARBA" id="ARBA00022963"/>
    </source>
</evidence>
<dbReference type="PANTHER" id="PTHR43856">
    <property type="entry name" value="CARDIOLIPIN HYDROLASE"/>
    <property type="match status" value="1"/>
</dbReference>
<evidence type="ECO:0000313" key="15">
    <source>
        <dbReference type="Proteomes" id="UP000483035"/>
    </source>
</evidence>
<evidence type="ECO:0000256" key="4">
    <source>
        <dbReference type="ARBA" id="ARBA00008664"/>
    </source>
</evidence>
<organism evidence="14 15">
    <name type="scientific">Rhizobium lusitanum</name>
    <dbReference type="NCBI Taxonomy" id="293958"/>
    <lineage>
        <taxon>Bacteria</taxon>
        <taxon>Pseudomonadati</taxon>
        <taxon>Pseudomonadota</taxon>
        <taxon>Alphaproteobacteria</taxon>
        <taxon>Hyphomicrobiales</taxon>
        <taxon>Rhizobiaceae</taxon>
        <taxon>Rhizobium/Agrobacterium group</taxon>
        <taxon>Rhizobium</taxon>
    </lineage>
</organism>
<evidence type="ECO:0000256" key="8">
    <source>
        <dbReference type="ARBA" id="ARBA00022801"/>
    </source>
</evidence>
<dbReference type="InterPro" id="IPR001736">
    <property type="entry name" value="PLipase_D/transphosphatidylase"/>
</dbReference>
<feature type="chain" id="PRO_5026729938" description="Phospholipase D" evidence="12">
    <location>
        <begin position="20"/>
        <end position="181"/>
    </location>
</feature>
<dbReference type="Pfam" id="PF13091">
    <property type="entry name" value="PLDc_2"/>
    <property type="match status" value="1"/>
</dbReference>
<dbReference type="EMBL" id="WUEY01000050">
    <property type="protein sequence ID" value="NEI74994.1"/>
    <property type="molecule type" value="Genomic_DNA"/>
</dbReference>
<sequence length="181" mass="19578">MRIAAATIAALLFASPIYAGQPAAAKVSVCFTPAELCEDRIVDAIDRARLSIRVQAYGFTSLPIIHALQRAAGRGIEVLAILDKVNERKYSGATLLEAAGIPVWIDFEPAIAHNKIIVIDGRLTIGGSYNYTAAAQKRNAENVTFTEGRELAREYLANWDSRLKVSRVFENSATKGLSGSN</sequence>
<keyword evidence="9" id="KW-0442">Lipid degradation</keyword>
<evidence type="ECO:0000256" key="10">
    <source>
        <dbReference type="ARBA" id="ARBA00023098"/>
    </source>
</evidence>
<feature type="domain" description="PLD phosphodiesterase" evidence="13">
    <location>
        <begin position="108"/>
        <end position="135"/>
    </location>
</feature>
<dbReference type="PANTHER" id="PTHR43856:SF1">
    <property type="entry name" value="MITOCHONDRIAL CARDIOLIPIN HYDROLASE"/>
    <property type="match status" value="1"/>
</dbReference>
<dbReference type="EC" id="3.1.4.4" evidence="5"/>
<proteinExistence type="inferred from homology"/>